<feature type="non-terminal residue" evidence="2">
    <location>
        <position position="87"/>
    </location>
</feature>
<evidence type="ECO:0000313" key="2">
    <source>
        <dbReference type="EMBL" id="CAH0729261.1"/>
    </source>
</evidence>
<evidence type="ECO:0000256" key="1">
    <source>
        <dbReference type="SAM" id="MobiDB-lite"/>
    </source>
</evidence>
<dbReference type="EMBL" id="OV170228">
    <property type="protein sequence ID" value="CAH0729261.1"/>
    <property type="molecule type" value="Genomic_DNA"/>
</dbReference>
<gene>
    <name evidence="2" type="ORF">BINO364_LOCUS14380</name>
</gene>
<dbReference type="Proteomes" id="UP000838878">
    <property type="component" value="Chromosome 8"/>
</dbReference>
<proteinExistence type="predicted"/>
<protein>
    <submittedName>
        <fullName evidence="2">Uncharacterized protein</fullName>
    </submittedName>
</protein>
<evidence type="ECO:0000313" key="3">
    <source>
        <dbReference type="Proteomes" id="UP000838878"/>
    </source>
</evidence>
<keyword evidence="3" id="KW-1185">Reference proteome</keyword>
<reference evidence="2" key="1">
    <citation type="submission" date="2021-12" db="EMBL/GenBank/DDBJ databases">
        <authorList>
            <person name="Martin H S."/>
        </authorList>
    </citation>
    <scope>NUCLEOTIDE SEQUENCE</scope>
</reference>
<organism evidence="2 3">
    <name type="scientific">Brenthis ino</name>
    <name type="common">lesser marbled fritillary</name>
    <dbReference type="NCBI Taxonomy" id="405034"/>
    <lineage>
        <taxon>Eukaryota</taxon>
        <taxon>Metazoa</taxon>
        <taxon>Ecdysozoa</taxon>
        <taxon>Arthropoda</taxon>
        <taxon>Hexapoda</taxon>
        <taxon>Insecta</taxon>
        <taxon>Pterygota</taxon>
        <taxon>Neoptera</taxon>
        <taxon>Endopterygota</taxon>
        <taxon>Lepidoptera</taxon>
        <taxon>Glossata</taxon>
        <taxon>Ditrysia</taxon>
        <taxon>Papilionoidea</taxon>
        <taxon>Nymphalidae</taxon>
        <taxon>Heliconiinae</taxon>
        <taxon>Argynnini</taxon>
        <taxon>Brenthis</taxon>
    </lineage>
</organism>
<dbReference type="AlphaFoldDB" id="A0A8J9UZB5"/>
<accession>A0A8J9UZB5</accession>
<sequence>MSSVPQCMATLATLYCKVTLDRLSKCQNSREILRGDMRNGGAINAPRRSARATLAPPRHGYLRSSTQKTPSVKPSSLNGSPLSENFR</sequence>
<feature type="compositionally biased region" description="Polar residues" evidence="1">
    <location>
        <begin position="63"/>
        <end position="87"/>
    </location>
</feature>
<name>A0A8J9UZB5_9NEOP</name>
<feature type="region of interest" description="Disordered" evidence="1">
    <location>
        <begin position="37"/>
        <end position="87"/>
    </location>
</feature>